<keyword evidence="3" id="KW-1185">Reference proteome</keyword>
<keyword evidence="1" id="KW-0472">Membrane</keyword>
<sequence>MAFSASFNWVYAYLPSHWPILACVLTIYLFGRLRIPSVVCSCKGTFCRVPVGPISWFVLGPNRSKKMWIVLSMLPCALVG</sequence>
<name>A0A1S8WNC6_OPIVI</name>
<keyword evidence="1" id="KW-1133">Transmembrane helix</keyword>
<protein>
    <submittedName>
        <fullName evidence="2">Uncharacterized protein</fullName>
    </submittedName>
</protein>
<organism evidence="2 3">
    <name type="scientific">Opisthorchis viverrini</name>
    <name type="common">Southeast Asian liver fluke</name>
    <dbReference type="NCBI Taxonomy" id="6198"/>
    <lineage>
        <taxon>Eukaryota</taxon>
        <taxon>Metazoa</taxon>
        <taxon>Spiralia</taxon>
        <taxon>Lophotrochozoa</taxon>
        <taxon>Platyhelminthes</taxon>
        <taxon>Trematoda</taxon>
        <taxon>Digenea</taxon>
        <taxon>Opisthorchiida</taxon>
        <taxon>Opisthorchiata</taxon>
        <taxon>Opisthorchiidae</taxon>
        <taxon>Opisthorchis</taxon>
    </lineage>
</organism>
<reference evidence="2 3" key="1">
    <citation type="submission" date="2015-03" db="EMBL/GenBank/DDBJ databases">
        <title>Draft genome of the nematode, Opisthorchis viverrini.</title>
        <authorList>
            <person name="Mitreva M."/>
        </authorList>
    </citation>
    <scope>NUCLEOTIDE SEQUENCE [LARGE SCALE GENOMIC DNA]</scope>
    <source>
        <strain evidence="2">Khon Kaen</strain>
    </source>
</reference>
<dbReference type="EMBL" id="KV899666">
    <property type="protein sequence ID" value="OON15956.1"/>
    <property type="molecule type" value="Genomic_DNA"/>
</dbReference>
<evidence type="ECO:0000313" key="2">
    <source>
        <dbReference type="EMBL" id="OON15956.1"/>
    </source>
</evidence>
<accession>A0A1S8WNC6</accession>
<feature type="transmembrane region" description="Helical" evidence="1">
    <location>
        <begin position="12"/>
        <end position="31"/>
    </location>
</feature>
<evidence type="ECO:0000313" key="3">
    <source>
        <dbReference type="Proteomes" id="UP000243686"/>
    </source>
</evidence>
<proteinExistence type="predicted"/>
<dbReference type="Proteomes" id="UP000243686">
    <property type="component" value="Unassembled WGS sequence"/>
</dbReference>
<evidence type="ECO:0000256" key="1">
    <source>
        <dbReference type="SAM" id="Phobius"/>
    </source>
</evidence>
<gene>
    <name evidence="2" type="ORF">X801_08234</name>
</gene>
<keyword evidence="1" id="KW-0812">Transmembrane</keyword>
<dbReference type="AlphaFoldDB" id="A0A1S8WNC6"/>